<evidence type="ECO:0000313" key="4">
    <source>
        <dbReference type="Proteomes" id="UP000035016"/>
    </source>
</evidence>
<proteinExistence type="predicted"/>
<name>A0A0F7VRF7_STRLW</name>
<organism evidence="2 4">
    <name type="scientific">Streptomyces leeuwenhoekii</name>
    <dbReference type="NCBI Taxonomy" id="1437453"/>
    <lineage>
        <taxon>Bacteria</taxon>
        <taxon>Bacillati</taxon>
        <taxon>Actinomycetota</taxon>
        <taxon>Actinomycetes</taxon>
        <taxon>Kitasatosporales</taxon>
        <taxon>Streptomycetaceae</taxon>
        <taxon>Streptomyces</taxon>
    </lineage>
</organism>
<evidence type="ECO:0000313" key="5">
    <source>
        <dbReference type="Proteomes" id="UP000037274"/>
    </source>
</evidence>
<keyword evidence="5" id="KW-1185">Reference proteome</keyword>
<dbReference type="KEGG" id="sle:sle_17210"/>
<evidence type="ECO:0000313" key="3">
    <source>
        <dbReference type="EMBL" id="KMS80465.1"/>
    </source>
</evidence>
<protein>
    <submittedName>
        <fullName evidence="2">Uncharacterized protein</fullName>
    </submittedName>
</protein>
<accession>A0A0F7VRF7</accession>
<sequence>MQDEAGPAVVLGGAGDEVADEGGAQGAASVDDQDGAVAGGAQQVAKRAIVLVAGGGPDGADEAAVGAELAELHVADAQIGAVPVDEVGGGDGG</sequence>
<evidence type="ECO:0000256" key="1">
    <source>
        <dbReference type="SAM" id="MobiDB-lite"/>
    </source>
</evidence>
<dbReference type="Proteomes" id="UP000037274">
    <property type="component" value="Unassembled WGS sequence"/>
</dbReference>
<evidence type="ECO:0000313" key="2">
    <source>
        <dbReference type="EMBL" id="CQR61183.1"/>
    </source>
</evidence>
<feature type="region of interest" description="Disordered" evidence="1">
    <location>
        <begin position="1"/>
        <end position="36"/>
    </location>
</feature>
<dbReference type="EMBL" id="LN831790">
    <property type="protein sequence ID" value="CQR61183.1"/>
    <property type="molecule type" value="Genomic_DNA"/>
</dbReference>
<dbReference type="EMBL" id="LFEH01000021">
    <property type="protein sequence ID" value="KMS80465.1"/>
    <property type="molecule type" value="Genomic_DNA"/>
</dbReference>
<gene>
    <name evidence="2" type="primary">sle_17210</name>
    <name evidence="3" type="ORF">ACH49_07985</name>
</gene>
<dbReference type="PATRIC" id="fig|1437453.5.peg.2459"/>
<feature type="compositionally biased region" description="Low complexity" evidence="1">
    <location>
        <begin position="26"/>
        <end position="36"/>
    </location>
</feature>
<dbReference type="AlphaFoldDB" id="A0A0F7VRF7"/>
<reference evidence="3 5" key="2">
    <citation type="submission" date="2015-06" db="EMBL/GenBank/DDBJ databases">
        <title>Draft genome sequence of Streptomyces leeuwenhoekii C58, which produces the novel lasso peptide, chaxapeptin.</title>
        <authorList>
            <person name="Yi Y."/>
            <person name="Hai D."/>
            <person name="Jaspars M."/>
            <person name="Sheng H."/>
            <person name="Rateb M.E."/>
            <person name="Bull A."/>
            <person name="Goodfellow M."/>
            <person name="Asenjo J.A."/>
            <person name="Ebel R."/>
        </authorList>
    </citation>
    <scope>NUCLEOTIDE SEQUENCE [LARGE SCALE GENOMIC DNA]</scope>
    <source>
        <strain evidence="3 5">C58</strain>
    </source>
</reference>
<reference evidence="2 4" key="1">
    <citation type="submission" date="2015-02" db="EMBL/GenBank/DDBJ databases">
        <authorList>
            <person name="Gomez-Escribano P.J."/>
        </authorList>
    </citation>
    <scope>NUCLEOTIDE SEQUENCE [LARGE SCALE GENOMIC DNA]</scope>
    <source>
        <strain evidence="2">C34</strain>
        <strain evidence="4">C34 (DSM 42122 / NRRL B-24963)</strain>
    </source>
</reference>
<dbReference type="Proteomes" id="UP000035016">
    <property type="component" value="Chromosome Chromosome"/>
</dbReference>